<protein>
    <submittedName>
        <fullName evidence="1">Uncharacterized protein</fullName>
    </submittedName>
</protein>
<dbReference type="Proteomes" id="UP000814033">
    <property type="component" value="Unassembled WGS sequence"/>
</dbReference>
<name>A0ACB8RNW1_9AGAM</name>
<evidence type="ECO:0000313" key="1">
    <source>
        <dbReference type="EMBL" id="KAI0045597.1"/>
    </source>
</evidence>
<reference evidence="1" key="2">
    <citation type="journal article" date="2022" name="New Phytol.">
        <title>Evolutionary transition to the ectomycorrhizal habit in the genomes of a hyperdiverse lineage of mushroom-forming fungi.</title>
        <authorList>
            <person name="Looney B."/>
            <person name="Miyauchi S."/>
            <person name="Morin E."/>
            <person name="Drula E."/>
            <person name="Courty P.E."/>
            <person name="Kohler A."/>
            <person name="Kuo A."/>
            <person name="LaButti K."/>
            <person name="Pangilinan J."/>
            <person name="Lipzen A."/>
            <person name="Riley R."/>
            <person name="Andreopoulos W."/>
            <person name="He G."/>
            <person name="Johnson J."/>
            <person name="Nolan M."/>
            <person name="Tritt A."/>
            <person name="Barry K.W."/>
            <person name="Grigoriev I.V."/>
            <person name="Nagy L.G."/>
            <person name="Hibbett D."/>
            <person name="Henrissat B."/>
            <person name="Matheny P.B."/>
            <person name="Labbe J."/>
            <person name="Martin F.M."/>
        </authorList>
    </citation>
    <scope>NUCLEOTIDE SEQUENCE</scope>
    <source>
        <strain evidence="1">FP105234-sp</strain>
    </source>
</reference>
<organism evidence="1 2">
    <name type="scientific">Auriscalpium vulgare</name>
    <dbReference type="NCBI Taxonomy" id="40419"/>
    <lineage>
        <taxon>Eukaryota</taxon>
        <taxon>Fungi</taxon>
        <taxon>Dikarya</taxon>
        <taxon>Basidiomycota</taxon>
        <taxon>Agaricomycotina</taxon>
        <taxon>Agaricomycetes</taxon>
        <taxon>Russulales</taxon>
        <taxon>Auriscalpiaceae</taxon>
        <taxon>Auriscalpium</taxon>
    </lineage>
</organism>
<sequence>MQLHRRTPRRQSDASSAEEADILALISSQPSPLLLIKITGIRLLNTILIAALGVGKAVLSYQGQSTAPTTLEWVSGVLCACLLYWLSLFEAVEPPVLIWLLHDDYAFVLVLFARFMLESTFCFVPRLSGSHYVCSCHIHRQVQRNGLRVRSLYANPGSPRCRPVVLFR</sequence>
<proteinExistence type="predicted"/>
<dbReference type="EMBL" id="MU275947">
    <property type="protein sequence ID" value="KAI0045597.1"/>
    <property type="molecule type" value="Genomic_DNA"/>
</dbReference>
<evidence type="ECO:0000313" key="2">
    <source>
        <dbReference type="Proteomes" id="UP000814033"/>
    </source>
</evidence>
<keyword evidence="2" id="KW-1185">Reference proteome</keyword>
<gene>
    <name evidence="1" type="ORF">FA95DRAFT_1495284</name>
</gene>
<reference evidence="1" key="1">
    <citation type="submission" date="2021-02" db="EMBL/GenBank/DDBJ databases">
        <authorList>
            <consortium name="DOE Joint Genome Institute"/>
            <person name="Ahrendt S."/>
            <person name="Looney B.P."/>
            <person name="Miyauchi S."/>
            <person name="Morin E."/>
            <person name="Drula E."/>
            <person name="Courty P.E."/>
            <person name="Chicoki N."/>
            <person name="Fauchery L."/>
            <person name="Kohler A."/>
            <person name="Kuo A."/>
            <person name="Labutti K."/>
            <person name="Pangilinan J."/>
            <person name="Lipzen A."/>
            <person name="Riley R."/>
            <person name="Andreopoulos W."/>
            <person name="He G."/>
            <person name="Johnson J."/>
            <person name="Barry K.W."/>
            <person name="Grigoriev I.V."/>
            <person name="Nagy L."/>
            <person name="Hibbett D."/>
            <person name="Henrissat B."/>
            <person name="Matheny P.B."/>
            <person name="Labbe J."/>
            <person name="Martin F."/>
        </authorList>
    </citation>
    <scope>NUCLEOTIDE SEQUENCE</scope>
    <source>
        <strain evidence="1">FP105234-sp</strain>
    </source>
</reference>
<accession>A0ACB8RNW1</accession>
<comment type="caution">
    <text evidence="1">The sequence shown here is derived from an EMBL/GenBank/DDBJ whole genome shotgun (WGS) entry which is preliminary data.</text>
</comment>